<organism evidence="1 2">
    <name type="scientific">Perilla frutescens var. hirtella</name>
    <name type="common">Perilla citriodora</name>
    <name type="synonym">Perilla setoyensis</name>
    <dbReference type="NCBI Taxonomy" id="608512"/>
    <lineage>
        <taxon>Eukaryota</taxon>
        <taxon>Viridiplantae</taxon>
        <taxon>Streptophyta</taxon>
        <taxon>Embryophyta</taxon>
        <taxon>Tracheophyta</taxon>
        <taxon>Spermatophyta</taxon>
        <taxon>Magnoliopsida</taxon>
        <taxon>eudicotyledons</taxon>
        <taxon>Gunneridae</taxon>
        <taxon>Pentapetalae</taxon>
        <taxon>asterids</taxon>
        <taxon>lamiids</taxon>
        <taxon>Lamiales</taxon>
        <taxon>Lamiaceae</taxon>
        <taxon>Nepetoideae</taxon>
        <taxon>Elsholtzieae</taxon>
        <taxon>Perilla</taxon>
    </lineage>
</organism>
<reference evidence="1 2" key="1">
    <citation type="journal article" date="2021" name="Nat. Commun.">
        <title>Incipient diploidization of the medicinal plant Perilla within 10,000 years.</title>
        <authorList>
            <person name="Zhang Y."/>
            <person name="Shen Q."/>
            <person name="Leng L."/>
            <person name="Zhang D."/>
            <person name="Chen S."/>
            <person name="Shi Y."/>
            <person name="Ning Z."/>
            <person name="Chen S."/>
        </authorList>
    </citation>
    <scope>NUCLEOTIDE SEQUENCE [LARGE SCALE GENOMIC DNA]</scope>
    <source>
        <strain evidence="2">cv. PC099</strain>
    </source>
</reference>
<dbReference type="EMBL" id="SDAM02000101">
    <property type="protein sequence ID" value="KAH6830040.1"/>
    <property type="molecule type" value="Genomic_DNA"/>
</dbReference>
<keyword evidence="2" id="KW-1185">Reference proteome</keyword>
<dbReference type="Proteomes" id="UP001190926">
    <property type="component" value="Unassembled WGS sequence"/>
</dbReference>
<sequence>MEWQTVIVRYGGAWNNSEYEGGDANLVHIPALPLSMSSLIESINYVIEEILLDLKTAPFKPSAASFPTVTVPEERTRRTELRIFTLAGILRQLAACLRLEARLLSWDFSHLRSLSFELWGERKKSSISAR</sequence>
<proteinExistence type="predicted"/>
<protein>
    <submittedName>
        <fullName evidence="1">Uncharacterized protein</fullName>
    </submittedName>
</protein>
<comment type="caution">
    <text evidence="1">The sequence shown here is derived from an EMBL/GenBank/DDBJ whole genome shotgun (WGS) entry which is preliminary data.</text>
</comment>
<gene>
    <name evidence="1" type="ORF">C2S53_004157</name>
</gene>
<accession>A0AAD4JBC8</accession>
<evidence type="ECO:0000313" key="2">
    <source>
        <dbReference type="Proteomes" id="UP001190926"/>
    </source>
</evidence>
<evidence type="ECO:0000313" key="1">
    <source>
        <dbReference type="EMBL" id="KAH6830040.1"/>
    </source>
</evidence>
<dbReference type="AlphaFoldDB" id="A0AAD4JBC8"/>
<name>A0AAD4JBC8_PERFH</name>